<dbReference type="GO" id="GO:0005794">
    <property type="term" value="C:Golgi apparatus"/>
    <property type="evidence" value="ECO:0007669"/>
    <property type="project" value="TreeGrafter"/>
</dbReference>
<evidence type="ECO:0000259" key="6">
    <source>
        <dbReference type="Pfam" id="PF17101"/>
    </source>
</evidence>
<organism evidence="7 8">
    <name type="scientific">Anaeromyces robustus</name>
    <dbReference type="NCBI Taxonomy" id="1754192"/>
    <lineage>
        <taxon>Eukaryota</taxon>
        <taxon>Fungi</taxon>
        <taxon>Fungi incertae sedis</taxon>
        <taxon>Chytridiomycota</taxon>
        <taxon>Chytridiomycota incertae sedis</taxon>
        <taxon>Neocallimastigomycetes</taxon>
        <taxon>Neocallimastigales</taxon>
        <taxon>Neocallimastigaceae</taxon>
        <taxon>Anaeromyces</taxon>
    </lineage>
</organism>
<evidence type="ECO:0000313" key="7">
    <source>
        <dbReference type="EMBL" id="ORX53267.1"/>
    </source>
</evidence>
<feature type="transmembrane region" description="Helical" evidence="3">
    <location>
        <begin position="21"/>
        <end position="39"/>
    </location>
</feature>
<evidence type="ECO:0000256" key="1">
    <source>
        <dbReference type="ARBA" id="ARBA00007583"/>
    </source>
</evidence>
<dbReference type="InterPro" id="IPR021520">
    <property type="entry name" value="Stealth_CR2"/>
</dbReference>
<evidence type="ECO:0000313" key="8">
    <source>
        <dbReference type="Proteomes" id="UP000193944"/>
    </source>
</evidence>
<evidence type="ECO:0000256" key="2">
    <source>
        <dbReference type="ARBA" id="ARBA00022679"/>
    </source>
</evidence>
<comment type="similarity">
    <text evidence="1">Belongs to the stealth family.</text>
</comment>
<dbReference type="Proteomes" id="UP000193944">
    <property type="component" value="Unassembled WGS sequence"/>
</dbReference>
<reference evidence="7 8" key="2">
    <citation type="submission" date="2016-08" db="EMBL/GenBank/DDBJ databases">
        <title>Pervasive Adenine N6-methylation of Active Genes in Fungi.</title>
        <authorList>
            <consortium name="DOE Joint Genome Institute"/>
            <person name="Mondo S.J."/>
            <person name="Dannebaum R.O."/>
            <person name="Kuo R.C."/>
            <person name="Labutti K."/>
            <person name="Haridas S."/>
            <person name="Kuo A."/>
            <person name="Salamov A."/>
            <person name="Ahrendt S.R."/>
            <person name="Lipzen A."/>
            <person name="Sullivan W."/>
            <person name="Andreopoulos W.B."/>
            <person name="Clum A."/>
            <person name="Lindquist E."/>
            <person name="Daum C."/>
            <person name="Ramamoorthy G.K."/>
            <person name="Gryganskyi A."/>
            <person name="Culley D."/>
            <person name="Magnuson J.K."/>
            <person name="James T.Y."/>
            <person name="O'Malley M.A."/>
            <person name="Stajich J.E."/>
            <person name="Spatafora J.W."/>
            <person name="Visel A."/>
            <person name="Grigoriev I.V."/>
        </authorList>
    </citation>
    <scope>NUCLEOTIDE SEQUENCE [LARGE SCALE GENOMIC DNA]</scope>
    <source>
        <strain evidence="7 8">S4</strain>
    </source>
</reference>
<dbReference type="Gene3D" id="3.90.550.10">
    <property type="entry name" value="Spore Coat Polysaccharide Biosynthesis Protein SpsA, Chain A"/>
    <property type="match status" value="1"/>
</dbReference>
<dbReference type="PANTHER" id="PTHR24045">
    <property type="match status" value="1"/>
</dbReference>
<name>A0A1Y1VE51_9FUNG</name>
<comment type="caution">
    <text evidence="7">The sequence shown here is derived from an EMBL/GenBank/DDBJ whole genome shotgun (WGS) entry which is preliminary data.</text>
</comment>
<keyword evidence="2" id="KW-0808">Transferase</keyword>
<keyword evidence="3" id="KW-0812">Transmembrane</keyword>
<feature type="domain" description="Stealth protein CR2 conserved region 2" evidence="5">
    <location>
        <begin position="572"/>
        <end position="680"/>
    </location>
</feature>
<feature type="domain" description="Stealth protein CR1 conserved region 1" evidence="6">
    <location>
        <begin position="114"/>
        <end position="138"/>
    </location>
</feature>
<keyword evidence="3" id="KW-1133">Transmembrane helix</keyword>
<dbReference type="PANTHER" id="PTHR24045:SF0">
    <property type="entry name" value="N-ACETYLGLUCOSAMINE-1-PHOSPHOTRANSFERASE SUBUNITS ALPHA_BETA"/>
    <property type="match status" value="1"/>
</dbReference>
<accession>A0A1Y1VE51</accession>
<keyword evidence="3" id="KW-0472">Membrane</keyword>
<dbReference type="InterPro" id="IPR047141">
    <property type="entry name" value="Stealth"/>
</dbReference>
<evidence type="ECO:0000256" key="3">
    <source>
        <dbReference type="SAM" id="Phobius"/>
    </source>
</evidence>
<dbReference type="GO" id="GO:0016772">
    <property type="term" value="F:transferase activity, transferring phosphorus-containing groups"/>
    <property type="evidence" value="ECO:0007669"/>
    <property type="project" value="InterPro"/>
</dbReference>
<evidence type="ECO:0000259" key="4">
    <source>
        <dbReference type="Pfam" id="PF00535"/>
    </source>
</evidence>
<dbReference type="Pfam" id="PF17101">
    <property type="entry name" value="Stealth_CR1"/>
    <property type="match status" value="1"/>
</dbReference>
<dbReference type="CDD" id="cd00761">
    <property type="entry name" value="Glyco_tranf_GTA_type"/>
    <property type="match status" value="1"/>
</dbReference>
<dbReference type="InterPro" id="IPR001173">
    <property type="entry name" value="Glyco_trans_2-like"/>
</dbReference>
<dbReference type="SUPFAM" id="SSF53448">
    <property type="entry name" value="Nucleotide-diphospho-sugar transferases"/>
    <property type="match status" value="1"/>
</dbReference>
<feature type="domain" description="Stealth protein CR2 conserved region 2" evidence="5">
    <location>
        <begin position="145"/>
        <end position="248"/>
    </location>
</feature>
<keyword evidence="8" id="KW-1185">Reference proteome</keyword>
<feature type="domain" description="Glycosyltransferase 2-like" evidence="4">
    <location>
        <begin position="890"/>
        <end position="1033"/>
    </location>
</feature>
<dbReference type="InterPro" id="IPR029044">
    <property type="entry name" value="Nucleotide-diphossugar_trans"/>
</dbReference>
<gene>
    <name evidence="7" type="ORF">BCR32DRAFT_273575</name>
</gene>
<protein>
    <recommendedName>
        <fullName evidence="9">Glycosyltransferase 2-like domain-containing protein</fullName>
    </recommendedName>
</protein>
<dbReference type="AlphaFoldDB" id="A0A1Y1VE51"/>
<proteinExistence type="inferred from homology"/>
<dbReference type="InterPro" id="IPR031358">
    <property type="entry name" value="Stealth_CR1"/>
</dbReference>
<evidence type="ECO:0000259" key="5">
    <source>
        <dbReference type="Pfam" id="PF11380"/>
    </source>
</evidence>
<dbReference type="OrthoDB" id="3784at2759"/>
<dbReference type="Pfam" id="PF11380">
    <property type="entry name" value="Stealth_CR2"/>
    <property type="match status" value="2"/>
</dbReference>
<dbReference type="STRING" id="1754192.A0A1Y1VE51"/>
<evidence type="ECO:0008006" key="9">
    <source>
        <dbReference type="Google" id="ProtNLM"/>
    </source>
</evidence>
<sequence length="1142" mass="136207">MKIEKIEMFYNIYASKNNKNNLILISILSGVLFISVIYLNCINKQKVFYGKIENLLRENHKSILINNTIKNDIISNDINLNLNSEALKYEKDDDYILNYKGGELEPEWEWVKNISILYTWVDGSDIDFLEEKSKYNGGERDINSRFRSADELRYSIRSVEKYLPWHEGNIYILTAQQIPQWLNTTNSKIKMVYHKDVIPKHVTPTYDSGAIELYLDKIPGITEQFLFFNDDVFLNNYVHPAFFFTTKEHYPKIYLERLVKFNKKMVHKELNRNDINNNFYSISYHTDLIIKKYFDPKFKYYYLEHTVHVFYRDLMEPFRQLFENELNVVISDRFRNPYKPHTLYLFLMFQHYATKHPEFPHKFGGQGKAKDFKGYELPKDRTIQKYSSVLNYPKEHEGRIKFGRINDNLKANQDEMIFFKTHSEVLVYNFNDRYTKDEALYQFSEYMITRYPWPCSFEKKEYVELENFILSKIKEIEEFETENNGLDDNNNETISTEELLNQPLFKHKNEIVKEYLHLKDSFSVPNQMSTREKEEIESLQNYSDENETLGKEWKWIENISMVYIFDKNKDMEIRKLKYSIQSLIKYLPWFKGKIFIIIAPNEMLVNNLKSSFKDEDYFNQIEILTSDKIVPDCYKDNNNDTHIIEMYLDKIPGLSERFIYLNQNHFFIKNTHPRFFFSNDEFFPKYNLKPSLSSREMRNQRRNDRAFYNTFKLIEDYYGRSYIHHWRFLKNAPCPLYRDLFEPVRQTFKNPLHKSFINNKKAVDSLLPLYLVINYNIYATAQVNYPDYVGGYGTIKNAKAPVLNAERTIEYYGFEETSLFVDKNTMITDLPLTDNLCKHNEFNRRIARDNILFLSIYSTSEIENNESLDIYYLSTYFDDECVSSSNTKVSVILPTYNGAEYLEHGIKAILDQTLKEIELIIINDASTDNTTEILTKYENDNRITIVNLQNNGGIGRGRNIGMEIAKGEFIGFMDVDDFVDEKFFENLYKNSKNQDVVVGYLADCISVSYHCAHNKEQVDYDDNMIHKKKNRRKAYGFVYNSIWRKSFLSKKKIKFSIKRGILEDKLFRNECYRQKPRIFKVPDEGIYYYYERRIGSANPNNKNEWLHTVFEKGEKEKIINKYRVDDPNDTLFKTLNITQTKD</sequence>
<dbReference type="Pfam" id="PF00535">
    <property type="entry name" value="Glycos_transf_2"/>
    <property type="match status" value="1"/>
</dbReference>
<reference evidence="7 8" key="1">
    <citation type="submission" date="2016-08" db="EMBL/GenBank/DDBJ databases">
        <title>A Parts List for Fungal Cellulosomes Revealed by Comparative Genomics.</title>
        <authorList>
            <consortium name="DOE Joint Genome Institute"/>
            <person name="Haitjema C.H."/>
            <person name="Gilmore S.P."/>
            <person name="Henske J.K."/>
            <person name="Solomon K.V."/>
            <person name="De Groot R."/>
            <person name="Kuo A."/>
            <person name="Mondo S.J."/>
            <person name="Salamov A.A."/>
            <person name="Labutti K."/>
            <person name="Zhao Z."/>
            <person name="Chiniquy J."/>
            <person name="Barry K."/>
            <person name="Brewer H.M."/>
            <person name="Purvine S.O."/>
            <person name="Wright A.T."/>
            <person name="Boxma B."/>
            <person name="Van Alen T."/>
            <person name="Hackstein J.H."/>
            <person name="Baker S.E."/>
            <person name="Grigoriev I.V."/>
            <person name="O'Malley M.A."/>
        </authorList>
    </citation>
    <scope>NUCLEOTIDE SEQUENCE [LARGE SCALE GENOMIC DNA]</scope>
    <source>
        <strain evidence="7 8">S4</strain>
    </source>
</reference>
<dbReference type="EMBL" id="MCFG01000722">
    <property type="protein sequence ID" value="ORX53267.1"/>
    <property type="molecule type" value="Genomic_DNA"/>
</dbReference>